<keyword evidence="2" id="KW-1185">Reference proteome</keyword>
<reference evidence="1" key="1">
    <citation type="submission" date="2020-07" db="EMBL/GenBank/DDBJ databases">
        <title>A long reads based de novo assembly of the rainbow trout Arlee double haploid line genome.</title>
        <authorList>
            <person name="Gao G."/>
            <person name="Palti Y."/>
        </authorList>
    </citation>
    <scope>NUCLEOTIDE SEQUENCE [LARGE SCALE GENOMIC DNA]</scope>
</reference>
<reference evidence="1" key="2">
    <citation type="submission" date="2025-08" db="UniProtKB">
        <authorList>
            <consortium name="Ensembl"/>
        </authorList>
    </citation>
    <scope>IDENTIFICATION</scope>
</reference>
<evidence type="ECO:0000313" key="2">
    <source>
        <dbReference type="Proteomes" id="UP000694395"/>
    </source>
</evidence>
<reference evidence="1" key="3">
    <citation type="submission" date="2025-09" db="UniProtKB">
        <authorList>
            <consortium name="Ensembl"/>
        </authorList>
    </citation>
    <scope>IDENTIFICATION</scope>
</reference>
<protein>
    <submittedName>
        <fullName evidence="1">Uncharacterized protein</fullName>
    </submittedName>
</protein>
<dbReference type="AlphaFoldDB" id="A0A8C7SXT5"/>
<accession>A0A8C7SXT5</accession>
<sequence>FRISLIRGQTEPGIIGSNPLSSWTKGPPSSVFNLMKVIRGSAILDLAYAMANTGIVGFGCPLTPSFCAHYSALSLEAPRLYTYLL</sequence>
<dbReference type="Ensembl" id="ENSOMYT00000078791.2">
    <property type="protein sequence ID" value="ENSOMYP00000072347.2"/>
    <property type="gene ID" value="ENSOMYG00000033467.2"/>
</dbReference>
<evidence type="ECO:0000313" key="1">
    <source>
        <dbReference type="Ensembl" id="ENSOMYP00000072347.2"/>
    </source>
</evidence>
<dbReference type="GeneTree" id="ENSGT01000000220883"/>
<organism evidence="1 2">
    <name type="scientific">Oncorhynchus mykiss</name>
    <name type="common">Rainbow trout</name>
    <name type="synonym">Salmo gairdneri</name>
    <dbReference type="NCBI Taxonomy" id="8022"/>
    <lineage>
        <taxon>Eukaryota</taxon>
        <taxon>Metazoa</taxon>
        <taxon>Chordata</taxon>
        <taxon>Craniata</taxon>
        <taxon>Vertebrata</taxon>
        <taxon>Euteleostomi</taxon>
        <taxon>Actinopterygii</taxon>
        <taxon>Neopterygii</taxon>
        <taxon>Teleostei</taxon>
        <taxon>Protacanthopterygii</taxon>
        <taxon>Salmoniformes</taxon>
        <taxon>Salmonidae</taxon>
        <taxon>Salmoninae</taxon>
        <taxon>Oncorhynchus</taxon>
    </lineage>
</organism>
<proteinExistence type="predicted"/>
<name>A0A8C7SXT5_ONCMY</name>
<dbReference type="Proteomes" id="UP000694395">
    <property type="component" value="Chromosome 19"/>
</dbReference>